<evidence type="ECO:0008006" key="3">
    <source>
        <dbReference type="Google" id="ProtNLM"/>
    </source>
</evidence>
<dbReference type="EMBL" id="BPTR01000001">
    <property type="protein sequence ID" value="GJG26885.1"/>
    <property type="molecule type" value="Genomic_DNA"/>
</dbReference>
<protein>
    <recommendedName>
        <fullName evidence="3">TerB family tellurite resistance protein</fullName>
    </recommendedName>
</protein>
<name>A0AA37HUL8_SEGBR</name>
<evidence type="ECO:0000313" key="2">
    <source>
        <dbReference type="Proteomes" id="UP000887043"/>
    </source>
</evidence>
<dbReference type="AlphaFoldDB" id="A0AA37HUL8"/>
<dbReference type="SUPFAM" id="SSF158682">
    <property type="entry name" value="TerB-like"/>
    <property type="match status" value="1"/>
</dbReference>
<proteinExistence type="predicted"/>
<organism evidence="1 2">
    <name type="scientific">Segatella bryantii</name>
    <name type="common">Prevotella bryantii</name>
    <dbReference type="NCBI Taxonomy" id="77095"/>
    <lineage>
        <taxon>Bacteria</taxon>
        <taxon>Pseudomonadati</taxon>
        <taxon>Bacteroidota</taxon>
        <taxon>Bacteroidia</taxon>
        <taxon>Bacteroidales</taxon>
        <taxon>Prevotellaceae</taxon>
        <taxon>Segatella</taxon>
    </lineage>
</organism>
<comment type="caution">
    <text evidence="1">The sequence shown here is derived from an EMBL/GenBank/DDBJ whole genome shotgun (WGS) entry which is preliminary data.</text>
</comment>
<gene>
    <name evidence="1" type="ORF">PRRU23_05850</name>
</gene>
<reference evidence="1" key="1">
    <citation type="submission" date="2021-08" db="EMBL/GenBank/DDBJ databases">
        <title>Prevotella lacticifex sp. nov., isolated from rumen of cow.</title>
        <authorList>
            <person name="Shinkai T."/>
            <person name="Ikeyama N."/>
            <person name="Kumagai M."/>
            <person name="Ohmori H."/>
            <person name="Sakamoto M."/>
            <person name="Ohkuma M."/>
            <person name="Mitsumori M."/>
        </authorList>
    </citation>
    <scope>NUCLEOTIDE SEQUENCE</scope>
    <source>
        <strain evidence="1">DSM 11371</strain>
    </source>
</reference>
<dbReference type="Gene3D" id="1.10.3680.10">
    <property type="entry name" value="TerB-like"/>
    <property type="match status" value="1"/>
</dbReference>
<dbReference type="RefSeq" id="WP_223918692.1">
    <property type="nucleotide sequence ID" value="NZ_BPTR01000001.1"/>
</dbReference>
<dbReference type="InterPro" id="IPR029024">
    <property type="entry name" value="TerB-like"/>
</dbReference>
<accession>A0AA37HUL8</accession>
<sequence length="125" mass="14216">MAMELTYQQKIAMMRILLDIIHADGIIDARETFFFEQLKKEFGLTAKDHKVVKAKNSLIALSQVRLLTEEQKKYFAALMSKMIIVDEDINTNETAIYDIVADFCGINVSFEDAVSPNDMENCSKS</sequence>
<evidence type="ECO:0000313" key="1">
    <source>
        <dbReference type="EMBL" id="GJG26885.1"/>
    </source>
</evidence>
<dbReference type="Proteomes" id="UP000887043">
    <property type="component" value="Unassembled WGS sequence"/>
</dbReference>